<dbReference type="SUPFAM" id="SSF46579">
    <property type="entry name" value="Prefoldin"/>
    <property type="match status" value="1"/>
</dbReference>
<keyword evidence="2 3" id="KW-0143">Chaperone</keyword>
<evidence type="ECO:0000256" key="1">
    <source>
        <dbReference type="ARBA" id="ARBA00008045"/>
    </source>
</evidence>
<dbReference type="Pfam" id="PF01920">
    <property type="entry name" value="Prefoldin_2"/>
    <property type="match status" value="1"/>
</dbReference>
<dbReference type="InterPro" id="IPR002777">
    <property type="entry name" value="PFD_beta-like"/>
</dbReference>
<dbReference type="PANTHER" id="PTHR21100:SF9">
    <property type="entry name" value="PREFOLDIN SUBUNIT 4"/>
    <property type="match status" value="1"/>
</dbReference>
<evidence type="ECO:0000313" key="4">
    <source>
        <dbReference type="EMBL" id="CAD8219645.1"/>
    </source>
</evidence>
<evidence type="ECO:0000256" key="3">
    <source>
        <dbReference type="PIRNR" id="PIRNR016477"/>
    </source>
</evidence>
<comment type="similarity">
    <text evidence="1 3">Belongs to the prefoldin subunit beta family.</text>
</comment>
<dbReference type="GO" id="GO:0016272">
    <property type="term" value="C:prefoldin complex"/>
    <property type="evidence" value="ECO:0007669"/>
    <property type="project" value="UniProtKB-UniRule"/>
</dbReference>
<comment type="function">
    <text evidence="3">Binds specifically to cytosolic chaperonin (c-CPN) and transfers target proteins to it. Binds to nascent polypeptide chain and promotes folding in an environment in which there are many competing pathways for nonnative proteins.</text>
</comment>
<dbReference type="EMBL" id="HBDX01000402">
    <property type="protein sequence ID" value="CAD8219645.1"/>
    <property type="molecule type" value="Transcribed_RNA"/>
</dbReference>
<dbReference type="AlphaFoldDB" id="A0A7R9SZ23"/>
<dbReference type="InterPro" id="IPR016661">
    <property type="entry name" value="PFDN4"/>
</dbReference>
<dbReference type="GO" id="GO:0005737">
    <property type="term" value="C:cytoplasm"/>
    <property type="evidence" value="ECO:0007669"/>
    <property type="project" value="TreeGrafter"/>
</dbReference>
<sequence>MSAAKEVTWEDQQRICAFSRMNARAHEINSEIKHKEKQIDDLDEASTELAVNDEDDACVLMGECFVKMDNEQAEAKVEAMLTRERAALEALKGERKVLREGMEELKKKLYERLGNSINLEE</sequence>
<dbReference type="Gene3D" id="1.10.287.370">
    <property type="match status" value="1"/>
</dbReference>
<dbReference type="PIRSF" id="PIRSF016477">
    <property type="entry name" value="Prefoldin_subunit_4"/>
    <property type="match status" value="1"/>
</dbReference>
<dbReference type="PANTHER" id="PTHR21100">
    <property type="entry name" value="PREFOLDIN SUBUNIT 4"/>
    <property type="match status" value="1"/>
</dbReference>
<name>A0A7R9SZ23_9CHLO</name>
<comment type="subunit">
    <text evidence="3">Heterohexamer of two PFD-alpha type and four PFD-beta type subunits.</text>
</comment>
<protein>
    <recommendedName>
        <fullName evidence="3">Prefoldin subunit 4</fullName>
    </recommendedName>
</protein>
<dbReference type="GO" id="GO:0051082">
    <property type="term" value="F:unfolded protein binding"/>
    <property type="evidence" value="ECO:0007669"/>
    <property type="project" value="InterPro"/>
</dbReference>
<proteinExistence type="inferred from homology"/>
<gene>
    <name evidence="4" type="ORF">OLUC0939_LOCUS364</name>
</gene>
<dbReference type="InterPro" id="IPR009053">
    <property type="entry name" value="Prefoldin"/>
</dbReference>
<reference evidence="4" key="1">
    <citation type="submission" date="2021-01" db="EMBL/GenBank/DDBJ databases">
        <authorList>
            <person name="Corre E."/>
            <person name="Pelletier E."/>
            <person name="Niang G."/>
            <person name="Scheremetjew M."/>
            <person name="Finn R."/>
            <person name="Kale V."/>
            <person name="Holt S."/>
            <person name="Cochrane G."/>
            <person name="Meng A."/>
            <person name="Brown T."/>
            <person name="Cohen L."/>
        </authorList>
    </citation>
    <scope>NUCLEOTIDE SEQUENCE</scope>
    <source>
        <strain evidence="4">Clade-A-BCC118000</strain>
    </source>
</reference>
<accession>A0A7R9SZ23</accession>
<evidence type="ECO:0000256" key="2">
    <source>
        <dbReference type="ARBA" id="ARBA00023186"/>
    </source>
</evidence>
<organism evidence="4">
    <name type="scientific">Ostreococcus sp. 'lucimarinus'</name>
    <dbReference type="NCBI Taxonomy" id="242159"/>
    <lineage>
        <taxon>Eukaryota</taxon>
        <taxon>Viridiplantae</taxon>
        <taxon>Chlorophyta</taxon>
        <taxon>Mamiellophyceae</taxon>
        <taxon>Mamiellales</taxon>
        <taxon>Bathycoccaceae</taxon>
        <taxon>Ostreococcus</taxon>
    </lineage>
</organism>
<dbReference type="GO" id="GO:0009409">
    <property type="term" value="P:response to cold"/>
    <property type="evidence" value="ECO:0007669"/>
    <property type="project" value="UniProtKB-ARBA"/>
</dbReference>
<dbReference type="OMA" id="KFGRAIN"/>
<dbReference type="GO" id="GO:0006457">
    <property type="term" value="P:protein folding"/>
    <property type="evidence" value="ECO:0007669"/>
    <property type="project" value="UniProtKB-UniRule"/>
</dbReference>